<dbReference type="AGR" id="WB:WBGene00011464"/>
<dbReference type="PaxDb" id="6239-T05B9.1"/>
<dbReference type="EMBL" id="BX284602">
    <property type="protein sequence ID" value="CAA88962.1"/>
    <property type="molecule type" value="Genomic_DNA"/>
</dbReference>
<dbReference type="InParanoid" id="Q22215"/>
<evidence type="ECO:0000313" key="5">
    <source>
        <dbReference type="WormBase" id="T05B9.1"/>
    </source>
</evidence>
<evidence type="ECO:0000313" key="3">
    <source>
        <dbReference type="EMBL" id="CAA88962.1"/>
    </source>
</evidence>
<dbReference type="STRING" id="6239.T05B9.1.2"/>
<dbReference type="SMR" id="Q22215"/>
<evidence type="ECO:0000256" key="1">
    <source>
        <dbReference type="SAM" id="Coils"/>
    </source>
</evidence>
<dbReference type="RefSeq" id="NP_496409.1">
    <property type="nucleotide sequence ID" value="NM_064008.3"/>
</dbReference>
<organism evidence="3 4">
    <name type="scientific">Caenorhabditis elegans</name>
    <dbReference type="NCBI Taxonomy" id="6239"/>
    <lineage>
        <taxon>Eukaryota</taxon>
        <taxon>Metazoa</taxon>
        <taxon>Ecdysozoa</taxon>
        <taxon>Nematoda</taxon>
        <taxon>Chromadorea</taxon>
        <taxon>Rhabditida</taxon>
        <taxon>Rhabditina</taxon>
        <taxon>Rhabditomorpha</taxon>
        <taxon>Rhabditoidea</taxon>
        <taxon>Rhabditidae</taxon>
        <taxon>Peloderinae</taxon>
        <taxon>Caenorhabditis</taxon>
    </lineage>
</organism>
<accession>Q22215</accession>
<protein>
    <submittedName>
        <fullName evidence="3">Nuclear receptor domain-containing protein</fullName>
    </submittedName>
</protein>
<dbReference type="HOGENOM" id="CLU_1062586_0_0_1"/>
<sequence>MNTSSSADPKPDASLSSSNSKIKKEEDLEAMKEAIAQLLQGVEELTQDKLNDAKSRKKLEESMEELKSQNLDLKAQLDFQMAHFQSLFEAHEKEIADLKARQYQNNSIAAQTPPPDVRQELRSFPMVKHSRENPELRNVPVLIFSRCMLCETDEHTIHSCPIYNTNSKRYEGFKDKGLCRSCALPANSDGSATCGRNCMFSRRRCTNCWDKGGDKSYVYHLEFTCRWDERRSQRTSPFSTDHSDRSSKHPRISFDECENHHY</sequence>
<evidence type="ECO:0007829" key="6">
    <source>
        <dbReference type="PeptideAtlas" id="Q22215"/>
    </source>
</evidence>
<feature type="coiled-coil region" evidence="1">
    <location>
        <begin position="28"/>
        <end position="101"/>
    </location>
</feature>
<keyword evidence="6" id="KW-1267">Proteomics identification</keyword>
<dbReference type="Bgee" id="WBGene00011464">
    <property type="expression patterns" value="Expressed in germ line (C elegans) and 4 other cell types or tissues"/>
</dbReference>
<keyword evidence="4" id="KW-1185">Reference proteome</keyword>
<dbReference type="Proteomes" id="UP000001940">
    <property type="component" value="Chromosome II"/>
</dbReference>
<keyword evidence="3" id="KW-0675">Receptor</keyword>
<dbReference type="FunCoup" id="Q22215">
    <property type="interactions" value="124"/>
</dbReference>
<dbReference type="WormBase" id="T05B9.1">
    <property type="protein sequence ID" value="CE02310"/>
    <property type="gene ID" value="WBGene00011464"/>
</dbReference>
<dbReference type="PIR" id="T24501">
    <property type="entry name" value="T24501"/>
</dbReference>
<name>Q22215_CAEEL</name>
<dbReference type="PeptideAtlas" id="Q22215"/>
<dbReference type="UCSC" id="T05B9.1">
    <property type="organism name" value="c. elegans"/>
</dbReference>
<proteinExistence type="evidence at protein level"/>
<dbReference type="GeneID" id="174718"/>
<keyword evidence="1" id="KW-0175">Coiled coil</keyword>
<dbReference type="AlphaFoldDB" id="Q22215"/>
<evidence type="ECO:0000256" key="2">
    <source>
        <dbReference type="SAM" id="MobiDB-lite"/>
    </source>
</evidence>
<feature type="region of interest" description="Disordered" evidence="2">
    <location>
        <begin position="1"/>
        <end position="26"/>
    </location>
</feature>
<evidence type="ECO:0000313" key="4">
    <source>
        <dbReference type="Proteomes" id="UP000001940"/>
    </source>
</evidence>
<dbReference type="CTD" id="174718"/>
<dbReference type="KEGG" id="cel:CELE_T05B9.1"/>
<reference evidence="3 4" key="1">
    <citation type="journal article" date="1998" name="Science">
        <title>Genome sequence of the nematode C. elegans: a platform for investigating biology.</title>
        <authorList>
            <consortium name="The C. elegans sequencing consortium"/>
            <person name="Sulson J.E."/>
            <person name="Waterston R."/>
        </authorList>
    </citation>
    <scope>NUCLEOTIDE SEQUENCE [LARGE SCALE GENOMIC DNA]</scope>
    <source>
        <strain evidence="3 4">Bristol N2</strain>
    </source>
</reference>
<gene>
    <name evidence="3" type="ORF">CELE_T05B9.1</name>
    <name evidence="3 5" type="ORF">T05B9.1</name>
</gene>